<comment type="caution">
    <text evidence="1">The sequence shown here is derived from an EMBL/GenBank/DDBJ whole genome shotgun (WGS) entry which is preliminary data.</text>
</comment>
<dbReference type="Proteomes" id="UP001145742">
    <property type="component" value="Unassembled WGS sequence"/>
</dbReference>
<accession>A0ABQ9E169</accession>
<dbReference type="EMBL" id="WHWB01020559">
    <property type="protein sequence ID" value="KAJ7428689.1"/>
    <property type="molecule type" value="Genomic_DNA"/>
</dbReference>
<gene>
    <name evidence="1" type="ORF">WISP_00981</name>
</gene>
<keyword evidence="2" id="KW-1185">Reference proteome</keyword>
<evidence type="ECO:0008006" key="3">
    <source>
        <dbReference type="Google" id="ProtNLM"/>
    </source>
</evidence>
<evidence type="ECO:0000313" key="1">
    <source>
        <dbReference type="EMBL" id="KAJ7428689.1"/>
    </source>
</evidence>
<proteinExistence type="predicted"/>
<evidence type="ECO:0000313" key="2">
    <source>
        <dbReference type="Proteomes" id="UP001145742"/>
    </source>
</evidence>
<protein>
    <recommendedName>
        <fullName evidence="3">Reverse transcriptase domain-containing protein</fullName>
    </recommendedName>
</protein>
<sequence length="77" mass="8664">MTILLHEDQCGQVRYGDALSEPFPITNGVKQGGVLVPTLFTIFFSMMLQRAMTDLNEENGIYIRYCTDGSLFNLRGD</sequence>
<reference evidence="1" key="1">
    <citation type="submission" date="2019-10" db="EMBL/GenBank/DDBJ databases">
        <authorList>
            <person name="Soares A.E.R."/>
            <person name="Aleixo A."/>
            <person name="Schneider P."/>
            <person name="Miyaki C.Y."/>
            <person name="Schneider M.P."/>
            <person name="Mello C."/>
            <person name="Vasconcelos A.T.R."/>
        </authorList>
    </citation>
    <scope>NUCLEOTIDE SEQUENCE</scope>
    <source>
        <tissue evidence="1">Muscle</tissue>
    </source>
</reference>
<organism evidence="1 2">
    <name type="scientific">Willisornis vidua</name>
    <name type="common">Xingu scale-backed antbird</name>
    <dbReference type="NCBI Taxonomy" id="1566151"/>
    <lineage>
        <taxon>Eukaryota</taxon>
        <taxon>Metazoa</taxon>
        <taxon>Chordata</taxon>
        <taxon>Craniata</taxon>
        <taxon>Vertebrata</taxon>
        <taxon>Euteleostomi</taxon>
        <taxon>Archelosauria</taxon>
        <taxon>Archosauria</taxon>
        <taxon>Dinosauria</taxon>
        <taxon>Saurischia</taxon>
        <taxon>Theropoda</taxon>
        <taxon>Coelurosauria</taxon>
        <taxon>Aves</taxon>
        <taxon>Neognathae</taxon>
        <taxon>Neoaves</taxon>
        <taxon>Telluraves</taxon>
        <taxon>Australaves</taxon>
        <taxon>Passeriformes</taxon>
        <taxon>Thamnophilidae</taxon>
        <taxon>Willisornis</taxon>
    </lineage>
</organism>
<name>A0ABQ9E169_9PASS</name>